<evidence type="ECO:0000259" key="2">
    <source>
        <dbReference type="Pfam" id="PF22725"/>
    </source>
</evidence>
<dbReference type="PANTHER" id="PTHR43377">
    <property type="entry name" value="BILIVERDIN REDUCTASE A"/>
    <property type="match status" value="1"/>
</dbReference>
<dbReference type="SUPFAM" id="SSF51735">
    <property type="entry name" value="NAD(P)-binding Rossmann-fold domains"/>
    <property type="match status" value="1"/>
</dbReference>
<evidence type="ECO:0000313" key="4">
    <source>
        <dbReference type="Proteomes" id="UP000237003"/>
    </source>
</evidence>
<dbReference type="GO" id="GO:0000166">
    <property type="term" value="F:nucleotide binding"/>
    <property type="evidence" value="ECO:0007669"/>
    <property type="project" value="InterPro"/>
</dbReference>
<dbReference type="InterPro" id="IPR055170">
    <property type="entry name" value="GFO_IDH_MocA-like_dom"/>
</dbReference>
<dbReference type="STRING" id="35703.AL524_10950"/>
<dbReference type="InterPro" id="IPR051450">
    <property type="entry name" value="Gfo/Idh/MocA_Oxidoreductases"/>
</dbReference>
<sequence length="339" mass="37968">MNKINAAVVGAGIYGKHHINAYHYNPLVNLVGFCEINPQIREKVAAEFDVPGYGSLAELFAATEVDLVSIATPDPFHFDATIESIKAGKHVLIEKPMATTSAECREIIRCADEWGVKIGVDYHKRWDGMAQHIHHELLKPETGQVLRGYMSMDDIIDVPKNWLSWANESSPVHFLGTHCFDLIRYYMNGANAVSVYAIGQKKKLIAEGIDTWDTIQSFVTFDNGAQWTVEVGWCLPPSFPKANDGRSFVITENNYYRADAQLRGYEMFTPQRSATPNYNFINYVNNRASGYGIQPIHDFVEHILFDTPYLATADDGLQATLICEAVHHSLSTGTVIHLQ</sequence>
<dbReference type="OrthoDB" id="9801953at2"/>
<dbReference type="InterPro" id="IPR036291">
    <property type="entry name" value="NAD(P)-bd_dom_sf"/>
</dbReference>
<dbReference type="Proteomes" id="UP000237003">
    <property type="component" value="Unassembled WGS sequence"/>
</dbReference>
<dbReference type="SUPFAM" id="SSF55347">
    <property type="entry name" value="Glyceraldehyde-3-phosphate dehydrogenase-like, C-terminal domain"/>
    <property type="match status" value="1"/>
</dbReference>
<protein>
    <submittedName>
        <fullName evidence="3">Gfo/Idh/MocA family oxidoreductase</fullName>
    </submittedName>
</protein>
<name>A0A2S4S398_CITAM</name>
<accession>A0A2S4S398</accession>
<gene>
    <name evidence="3" type="ORF">C3430_04520</name>
</gene>
<dbReference type="Pfam" id="PF22725">
    <property type="entry name" value="GFO_IDH_MocA_C3"/>
    <property type="match status" value="1"/>
</dbReference>
<organism evidence="3 4">
    <name type="scientific">Citrobacter amalonaticus</name>
    <dbReference type="NCBI Taxonomy" id="35703"/>
    <lineage>
        <taxon>Bacteria</taxon>
        <taxon>Pseudomonadati</taxon>
        <taxon>Pseudomonadota</taxon>
        <taxon>Gammaproteobacteria</taxon>
        <taxon>Enterobacterales</taxon>
        <taxon>Enterobacteriaceae</taxon>
        <taxon>Citrobacter</taxon>
    </lineage>
</organism>
<feature type="domain" description="GFO/IDH/MocA-like oxidoreductase" evidence="2">
    <location>
        <begin position="143"/>
        <end position="238"/>
    </location>
</feature>
<proteinExistence type="predicted"/>
<evidence type="ECO:0000313" key="3">
    <source>
        <dbReference type="EMBL" id="POU68338.1"/>
    </source>
</evidence>
<dbReference type="Gene3D" id="3.30.360.10">
    <property type="entry name" value="Dihydrodipicolinate Reductase, domain 2"/>
    <property type="match status" value="1"/>
</dbReference>
<dbReference type="EMBL" id="PQLX01000001">
    <property type="protein sequence ID" value="POU68338.1"/>
    <property type="molecule type" value="Genomic_DNA"/>
</dbReference>
<dbReference type="RefSeq" id="WP_103775252.1">
    <property type="nucleotide sequence ID" value="NZ_PQLX01000001.1"/>
</dbReference>
<comment type="caution">
    <text evidence="3">The sequence shown here is derived from an EMBL/GenBank/DDBJ whole genome shotgun (WGS) entry which is preliminary data.</text>
</comment>
<evidence type="ECO:0000259" key="1">
    <source>
        <dbReference type="Pfam" id="PF01408"/>
    </source>
</evidence>
<dbReference type="PANTHER" id="PTHR43377:SF1">
    <property type="entry name" value="BILIVERDIN REDUCTASE A"/>
    <property type="match status" value="1"/>
</dbReference>
<reference evidence="3 4" key="1">
    <citation type="submission" date="2018-01" db="EMBL/GenBank/DDBJ databases">
        <title>Complete genome sequences of 14 Citrobacter spp. isolated from plant in Canada.</title>
        <authorList>
            <person name="Bhandare S.G."/>
            <person name="Colavecchio A."/>
            <person name="Jeukens J."/>
            <person name="Emond-Rheault J.-G."/>
            <person name="Freschi L."/>
            <person name="Hamel J."/>
            <person name="Kukavica-Ibrulj I."/>
            <person name="Levesque R."/>
            <person name="Goodridge L."/>
        </authorList>
    </citation>
    <scope>NUCLEOTIDE SEQUENCE [LARGE SCALE GENOMIC DNA]</scope>
    <source>
        <strain evidence="3 4">S1285</strain>
    </source>
</reference>
<dbReference type="Pfam" id="PF01408">
    <property type="entry name" value="GFO_IDH_MocA"/>
    <property type="match status" value="1"/>
</dbReference>
<dbReference type="InterPro" id="IPR000683">
    <property type="entry name" value="Gfo/Idh/MocA-like_OxRdtase_N"/>
</dbReference>
<dbReference type="AlphaFoldDB" id="A0A2S4S398"/>
<feature type="domain" description="Gfo/Idh/MocA-like oxidoreductase N-terminal" evidence="1">
    <location>
        <begin position="4"/>
        <end position="122"/>
    </location>
</feature>
<dbReference type="Gene3D" id="3.40.50.720">
    <property type="entry name" value="NAD(P)-binding Rossmann-like Domain"/>
    <property type="match status" value="1"/>
</dbReference>